<dbReference type="EMBL" id="NMPR01000095">
    <property type="protein sequence ID" value="KAA8630747.1"/>
    <property type="molecule type" value="Genomic_DNA"/>
</dbReference>
<dbReference type="AlphaFoldDB" id="A0A8S8ZJ38"/>
<sequence>MEHAYVRPEGFELPGFEMVVLEPPSEGLGEREGAAAATAAEVCVRFRWREVVTVLLRQLERGVDDEERWLVEGWRERDREYWKKHVIYRYAPV</sequence>
<dbReference type="Proteomes" id="UP000433876">
    <property type="component" value="Unassembled WGS sequence"/>
</dbReference>
<accession>A0A8S8ZJ38</accession>
<gene>
    <name evidence="1" type="ORF">SMACR_04533</name>
</gene>
<evidence type="ECO:0000313" key="2">
    <source>
        <dbReference type="Proteomes" id="UP000433876"/>
    </source>
</evidence>
<proteinExistence type="predicted"/>
<evidence type="ECO:0000313" key="1">
    <source>
        <dbReference type="EMBL" id="KAA8630747.1"/>
    </source>
</evidence>
<reference evidence="1 2" key="1">
    <citation type="submission" date="2017-07" db="EMBL/GenBank/DDBJ databases">
        <title>Genome sequence of the Sordaria macrospora wild type strain R19027.</title>
        <authorList>
            <person name="Nowrousian M."/>
            <person name="Teichert I."/>
            <person name="Kueck U."/>
        </authorList>
    </citation>
    <scope>NUCLEOTIDE SEQUENCE [LARGE SCALE GENOMIC DNA]</scope>
    <source>
        <strain evidence="1 2">R19027</strain>
        <tissue evidence="1">Mycelium</tissue>
    </source>
</reference>
<dbReference type="VEuPathDB" id="FungiDB:SMAC_04533"/>
<organism evidence="1 2">
    <name type="scientific">Sordaria macrospora</name>
    <dbReference type="NCBI Taxonomy" id="5147"/>
    <lineage>
        <taxon>Eukaryota</taxon>
        <taxon>Fungi</taxon>
        <taxon>Dikarya</taxon>
        <taxon>Ascomycota</taxon>
        <taxon>Pezizomycotina</taxon>
        <taxon>Sordariomycetes</taxon>
        <taxon>Sordariomycetidae</taxon>
        <taxon>Sordariales</taxon>
        <taxon>Sordariaceae</taxon>
        <taxon>Sordaria</taxon>
    </lineage>
</organism>
<protein>
    <submittedName>
        <fullName evidence="1">Uncharacterized protein</fullName>
    </submittedName>
</protein>
<name>A0A8S8ZJ38_SORMA</name>
<comment type="caution">
    <text evidence="1">The sequence shown here is derived from an EMBL/GenBank/DDBJ whole genome shotgun (WGS) entry which is preliminary data.</text>
</comment>